<dbReference type="STRING" id="578462.A0A0L0T569"/>
<reference evidence="2 3" key="1">
    <citation type="submission" date="2009-11" db="EMBL/GenBank/DDBJ databases">
        <title>Annotation of Allomyces macrogynus ATCC 38327.</title>
        <authorList>
            <consortium name="The Broad Institute Genome Sequencing Platform"/>
            <person name="Russ C."/>
            <person name="Cuomo C."/>
            <person name="Burger G."/>
            <person name="Gray M.W."/>
            <person name="Holland P.W.H."/>
            <person name="King N."/>
            <person name="Lang F.B.F."/>
            <person name="Roger A.J."/>
            <person name="Ruiz-Trillo I."/>
            <person name="Young S.K."/>
            <person name="Zeng Q."/>
            <person name="Gargeya S."/>
            <person name="Fitzgerald M."/>
            <person name="Haas B."/>
            <person name="Abouelleil A."/>
            <person name="Alvarado L."/>
            <person name="Arachchi H.M."/>
            <person name="Berlin A."/>
            <person name="Chapman S.B."/>
            <person name="Gearin G."/>
            <person name="Goldberg J."/>
            <person name="Griggs A."/>
            <person name="Gujja S."/>
            <person name="Hansen M."/>
            <person name="Heiman D."/>
            <person name="Howarth C."/>
            <person name="Larimer J."/>
            <person name="Lui A."/>
            <person name="MacDonald P.J.P."/>
            <person name="McCowen C."/>
            <person name="Montmayeur A."/>
            <person name="Murphy C."/>
            <person name="Neiman D."/>
            <person name="Pearson M."/>
            <person name="Priest M."/>
            <person name="Roberts A."/>
            <person name="Saif S."/>
            <person name="Shea T."/>
            <person name="Sisk P."/>
            <person name="Stolte C."/>
            <person name="Sykes S."/>
            <person name="Wortman J."/>
            <person name="Nusbaum C."/>
            <person name="Birren B."/>
        </authorList>
    </citation>
    <scope>NUCLEOTIDE SEQUENCE [LARGE SCALE GENOMIC DNA]</scope>
    <source>
        <strain evidence="2 3">ATCC 38327</strain>
    </source>
</reference>
<dbReference type="OMA" id="ANFDICK"/>
<evidence type="ECO:0000256" key="1">
    <source>
        <dbReference type="SAM" id="MobiDB-lite"/>
    </source>
</evidence>
<feature type="region of interest" description="Disordered" evidence="1">
    <location>
        <begin position="330"/>
        <end position="369"/>
    </location>
</feature>
<dbReference type="VEuPathDB" id="FungiDB:AMAG_14379"/>
<dbReference type="EMBL" id="GG745362">
    <property type="protein sequence ID" value="KNE69851.1"/>
    <property type="molecule type" value="Genomic_DNA"/>
</dbReference>
<reference evidence="3" key="2">
    <citation type="submission" date="2009-11" db="EMBL/GenBank/DDBJ databases">
        <title>The Genome Sequence of Allomyces macrogynus strain ATCC 38327.</title>
        <authorList>
            <consortium name="The Broad Institute Genome Sequencing Platform"/>
            <person name="Russ C."/>
            <person name="Cuomo C."/>
            <person name="Shea T."/>
            <person name="Young S.K."/>
            <person name="Zeng Q."/>
            <person name="Koehrsen M."/>
            <person name="Haas B."/>
            <person name="Borodovsky M."/>
            <person name="Guigo R."/>
            <person name="Alvarado L."/>
            <person name="Berlin A."/>
            <person name="Borenstein D."/>
            <person name="Chen Z."/>
            <person name="Engels R."/>
            <person name="Freedman E."/>
            <person name="Gellesch M."/>
            <person name="Goldberg J."/>
            <person name="Griggs A."/>
            <person name="Gujja S."/>
            <person name="Heiman D."/>
            <person name="Hepburn T."/>
            <person name="Howarth C."/>
            <person name="Jen D."/>
            <person name="Larson L."/>
            <person name="Lewis B."/>
            <person name="Mehta T."/>
            <person name="Park D."/>
            <person name="Pearson M."/>
            <person name="Roberts A."/>
            <person name="Saif S."/>
            <person name="Shenoy N."/>
            <person name="Sisk P."/>
            <person name="Stolte C."/>
            <person name="Sykes S."/>
            <person name="Walk T."/>
            <person name="White J."/>
            <person name="Yandava C."/>
            <person name="Burger G."/>
            <person name="Gray M.W."/>
            <person name="Holland P.W.H."/>
            <person name="King N."/>
            <person name="Lang F.B.F."/>
            <person name="Roger A.J."/>
            <person name="Ruiz-Trillo I."/>
            <person name="Lander E."/>
            <person name="Nusbaum C."/>
        </authorList>
    </citation>
    <scope>NUCLEOTIDE SEQUENCE [LARGE SCALE GENOMIC DNA]</scope>
    <source>
        <strain evidence="3">ATCC 38327</strain>
    </source>
</reference>
<feature type="region of interest" description="Disordered" evidence="1">
    <location>
        <begin position="87"/>
        <end position="108"/>
    </location>
</feature>
<name>A0A0L0T569_ALLM3</name>
<dbReference type="InterPro" id="IPR014848">
    <property type="entry name" value="Rgp1"/>
</dbReference>
<dbReference type="eggNOG" id="KOG4469">
    <property type="taxonomic scope" value="Eukaryota"/>
</dbReference>
<evidence type="ECO:0000313" key="2">
    <source>
        <dbReference type="EMBL" id="KNE69851.1"/>
    </source>
</evidence>
<gene>
    <name evidence="2" type="ORF">AMAG_14379</name>
</gene>
<protein>
    <submittedName>
        <fullName evidence="2">Uncharacterized protein</fullName>
    </submittedName>
</protein>
<sequence length="584" mass="62203">MASTNGTAAAAGPPPPCLVSVHLDHRAVCFAGETLSATIKIAHVAAAAARAPPSTATLDNDAPADHDRHSTAATFVSGAAAPPLARLGRRESTASLATDAPSGAPRRSSDVASSILSFVTGFTSRRGSAAALSRSTPNLAITAPTDDTVHLLLGRVQVVGVFAVDAQYVQPTVFYGMRKATATAVAVLYAGNEYPLFISAHSLLFVDLRLRPGDARSFTFRTLLPLSLPPTHRGKLFRVTYRLVIHIQPRHHAPILLHAPFRVFSALEDDGQSPVHDLLNPIVHARDTADVVDLQQAVVKEPAARGMTSSKSHDEIVDFLKTLDEACDEVEDEGVGSPSAPGTRRASGASAAGMRTPLSPATPPRGNGVGSKVIHGQWVRKVQTFLLQAPSVVFDISRNDTRVAKLKLRRTAHRLGDVISGIVDFRDADAATHQVSIFLESYEDVASSLSVRPATQTHALTTRVLSRVHEAVQNLAVWPFELVVPESATPTFATSGIALHHHLRVELLTRRARDRSLFTLAHGTARSAALVAQPEVEVDVFSCTLPVRILAAAHPMYRDSVEVAPPPVAESNEVLASPLSPLAR</sequence>
<dbReference type="PANTHER" id="PTHR12507">
    <property type="entry name" value="REDUCED GROWTH PHENOTYPE 1 RGP1, YEAST -RELATED"/>
    <property type="match status" value="1"/>
</dbReference>
<dbReference type="OrthoDB" id="1918at2759"/>
<dbReference type="Pfam" id="PF08737">
    <property type="entry name" value="Rgp1"/>
    <property type="match status" value="1"/>
</dbReference>
<organism evidence="2 3">
    <name type="scientific">Allomyces macrogynus (strain ATCC 38327)</name>
    <name type="common">Allomyces javanicus var. macrogynus</name>
    <dbReference type="NCBI Taxonomy" id="578462"/>
    <lineage>
        <taxon>Eukaryota</taxon>
        <taxon>Fungi</taxon>
        <taxon>Fungi incertae sedis</taxon>
        <taxon>Blastocladiomycota</taxon>
        <taxon>Blastocladiomycetes</taxon>
        <taxon>Blastocladiales</taxon>
        <taxon>Blastocladiaceae</taxon>
        <taxon>Allomyces</taxon>
    </lineage>
</organism>
<dbReference type="Proteomes" id="UP000054350">
    <property type="component" value="Unassembled WGS sequence"/>
</dbReference>
<accession>A0A0L0T569</accession>
<feature type="compositionally biased region" description="Low complexity" evidence="1">
    <location>
        <begin position="339"/>
        <end position="355"/>
    </location>
</feature>
<dbReference type="AlphaFoldDB" id="A0A0L0T569"/>
<keyword evidence="3" id="KW-1185">Reference proteome</keyword>
<evidence type="ECO:0000313" key="3">
    <source>
        <dbReference type="Proteomes" id="UP000054350"/>
    </source>
</evidence>
<proteinExistence type="predicted"/>